<dbReference type="SUPFAM" id="SSF51905">
    <property type="entry name" value="FAD/NAD(P)-binding domain"/>
    <property type="match status" value="1"/>
</dbReference>
<keyword evidence="8" id="KW-0408">Iron</keyword>
<dbReference type="Gene3D" id="3.50.50.60">
    <property type="entry name" value="FAD/NAD(P)-binding domain"/>
    <property type="match status" value="1"/>
</dbReference>
<keyword evidence="6" id="KW-0479">Metal-binding</keyword>
<evidence type="ECO:0000256" key="4">
    <source>
        <dbReference type="ARBA" id="ARBA00022630"/>
    </source>
</evidence>
<dbReference type="Pfam" id="PF00724">
    <property type="entry name" value="Oxidored_FMN"/>
    <property type="match status" value="1"/>
</dbReference>
<dbReference type="PANTHER" id="PTHR42917">
    <property type="entry name" value="2,4-DIENOYL-COA REDUCTASE"/>
    <property type="match status" value="1"/>
</dbReference>
<keyword evidence="9" id="KW-0411">Iron-sulfur</keyword>
<comment type="cofactor">
    <cofactor evidence="1">
        <name>FMN</name>
        <dbReference type="ChEBI" id="CHEBI:58210"/>
    </cofactor>
</comment>
<dbReference type="Pfam" id="PF07992">
    <property type="entry name" value="Pyr_redox_2"/>
    <property type="match status" value="1"/>
</dbReference>
<gene>
    <name evidence="12" type="ORF">SAMN02745158_01809</name>
</gene>
<feature type="domain" description="NADH:flavin oxidoreductase/NADH oxidase N-terminal" evidence="10">
    <location>
        <begin position="8"/>
        <end position="357"/>
    </location>
</feature>
<dbReference type="InterPro" id="IPR051793">
    <property type="entry name" value="NADH:flavin_oxidoreductase"/>
</dbReference>
<evidence type="ECO:0000256" key="9">
    <source>
        <dbReference type="ARBA" id="ARBA00023014"/>
    </source>
</evidence>
<accession>A0A1M4WZU4</accession>
<evidence type="ECO:0000256" key="3">
    <source>
        <dbReference type="ARBA" id="ARBA00011048"/>
    </source>
</evidence>
<keyword evidence="4" id="KW-0285">Flavoprotein</keyword>
<dbReference type="Gene3D" id="3.40.50.720">
    <property type="entry name" value="NAD(P)-binding Rossmann-like Domain"/>
    <property type="match status" value="1"/>
</dbReference>
<evidence type="ECO:0000313" key="13">
    <source>
        <dbReference type="Proteomes" id="UP000184245"/>
    </source>
</evidence>
<name>A0A1M4WZU4_9CLOT</name>
<keyword evidence="13" id="KW-1185">Reference proteome</keyword>
<dbReference type="InterPro" id="IPR023753">
    <property type="entry name" value="FAD/NAD-binding_dom"/>
</dbReference>
<keyword evidence="5" id="KW-0288">FMN</keyword>
<dbReference type="PANTHER" id="PTHR42917:SF2">
    <property type="entry name" value="2,4-DIENOYL-COA REDUCTASE [(2E)-ENOYL-COA-PRODUCING]"/>
    <property type="match status" value="1"/>
</dbReference>
<evidence type="ECO:0000256" key="8">
    <source>
        <dbReference type="ARBA" id="ARBA00023004"/>
    </source>
</evidence>
<evidence type="ECO:0000256" key="2">
    <source>
        <dbReference type="ARBA" id="ARBA00001966"/>
    </source>
</evidence>
<dbReference type="AlphaFoldDB" id="A0A1M4WZU4"/>
<evidence type="ECO:0000256" key="1">
    <source>
        <dbReference type="ARBA" id="ARBA00001917"/>
    </source>
</evidence>
<dbReference type="SUPFAM" id="SSF51395">
    <property type="entry name" value="FMN-linked oxidoreductases"/>
    <property type="match status" value="1"/>
</dbReference>
<dbReference type="InterPro" id="IPR001155">
    <property type="entry name" value="OxRdtase_FMN_N"/>
</dbReference>
<evidence type="ECO:0000256" key="7">
    <source>
        <dbReference type="ARBA" id="ARBA00023002"/>
    </source>
</evidence>
<organism evidence="12 13">
    <name type="scientific">Lactonifactor longoviformis DSM 17459</name>
    <dbReference type="NCBI Taxonomy" id="1122155"/>
    <lineage>
        <taxon>Bacteria</taxon>
        <taxon>Bacillati</taxon>
        <taxon>Bacillota</taxon>
        <taxon>Clostridia</taxon>
        <taxon>Eubacteriales</taxon>
        <taxon>Clostridiaceae</taxon>
        <taxon>Lactonifactor</taxon>
    </lineage>
</organism>
<dbReference type="Gene3D" id="3.20.20.70">
    <property type="entry name" value="Aldolase class I"/>
    <property type="match status" value="1"/>
</dbReference>
<evidence type="ECO:0000259" key="11">
    <source>
        <dbReference type="Pfam" id="PF07992"/>
    </source>
</evidence>
<dbReference type="PRINTS" id="PR00368">
    <property type="entry name" value="FADPNR"/>
</dbReference>
<dbReference type="Proteomes" id="UP000184245">
    <property type="component" value="Unassembled WGS sequence"/>
</dbReference>
<dbReference type="EMBL" id="FQVI01000007">
    <property type="protein sequence ID" value="SHE86482.1"/>
    <property type="molecule type" value="Genomic_DNA"/>
</dbReference>
<evidence type="ECO:0000256" key="6">
    <source>
        <dbReference type="ARBA" id="ARBA00022723"/>
    </source>
</evidence>
<dbReference type="GO" id="GO:0046872">
    <property type="term" value="F:metal ion binding"/>
    <property type="evidence" value="ECO:0007669"/>
    <property type="project" value="UniProtKB-KW"/>
</dbReference>
<protein>
    <submittedName>
        <fullName evidence="12">2-enoate reductase</fullName>
    </submittedName>
</protein>
<dbReference type="InterPro" id="IPR036188">
    <property type="entry name" value="FAD/NAD-bd_sf"/>
</dbReference>
<dbReference type="RefSeq" id="WP_072851060.1">
    <property type="nucleotide sequence ID" value="NZ_FQVI01000007.1"/>
</dbReference>
<keyword evidence="7" id="KW-0560">Oxidoreductase</keyword>
<dbReference type="GO" id="GO:0016491">
    <property type="term" value="F:oxidoreductase activity"/>
    <property type="evidence" value="ECO:0007669"/>
    <property type="project" value="UniProtKB-KW"/>
</dbReference>
<dbReference type="STRING" id="1122155.SAMN02745158_01809"/>
<proteinExistence type="inferred from homology"/>
<dbReference type="InterPro" id="IPR013785">
    <property type="entry name" value="Aldolase_TIM"/>
</dbReference>
<feature type="domain" description="FAD/NAD(P)-binding" evidence="11">
    <location>
        <begin position="406"/>
        <end position="633"/>
    </location>
</feature>
<dbReference type="GO" id="GO:0010181">
    <property type="term" value="F:FMN binding"/>
    <property type="evidence" value="ECO:0007669"/>
    <property type="project" value="InterPro"/>
</dbReference>
<reference evidence="12 13" key="1">
    <citation type="submission" date="2016-11" db="EMBL/GenBank/DDBJ databases">
        <authorList>
            <person name="Jaros S."/>
            <person name="Januszkiewicz K."/>
            <person name="Wedrychowicz H."/>
        </authorList>
    </citation>
    <scope>NUCLEOTIDE SEQUENCE [LARGE SCALE GENOMIC DNA]</scope>
    <source>
        <strain evidence="12 13">DSM 17459</strain>
    </source>
</reference>
<comment type="cofactor">
    <cofactor evidence="2">
        <name>[4Fe-4S] cluster</name>
        <dbReference type="ChEBI" id="CHEBI:49883"/>
    </cofactor>
</comment>
<comment type="similarity">
    <text evidence="3">In the N-terminal section; belongs to the NADH:flavin oxidoreductase/NADH oxidase family.</text>
</comment>
<evidence type="ECO:0000256" key="5">
    <source>
        <dbReference type="ARBA" id="ARBA00022643"/>
    </source>
</evidence>
<dbReference type="GO" id="GO:0051536">
    <property type="term" value="F:iron-sulfur cluster binding"/>
    <property type="evidence" value="ECO:0007669"/>
    <property type="project" value="UniProtKB-KW"/>
</dbReference>
<evidence type="ECO:0000259" key="10">
    <source>
        <dbReference type="Pfam" id="PF00724"/>
    </source>
</evidence>
<evidence type="ECO:0000313" key="12">
    <source>
        <dbReference type="EMBL" id="SHE86482.1"/>
    </source>
</evidence>
<dbReference type="OrthoDB" id="9772736at2"/>
<sequence>MEEKHKILFEPVSIGKIKIKNRYVMAPMGPGGLCDEQGCYNQKGVEYYVRRAQGGTGLIMTGVTYVENDIEKCVMPSMPCPTINPLNFIKTAKPMTERVHAYGAKIFSQLSGGFGRVSIPSIVGKVAVAPSPIPHRFLDDVICRELTVEEIHTYVKKFAEAAAICKKAGFDGVEIHAVHEGYLIDQFAISFYNHRTDEYGGSLVNRLRFAIEIVQAIKEACGADYPVSLRYSLKSFVKDWRKGGLPGEEFTEAGRDIEEGKEAARILAEAGYDALNADVGTYDSWYWNHPPMYHEKGMYLPYNEILKQAVDIPVITAGRMENPDLASDAVRNKQTDMIALGRPLLADPDIPNKIMRGEFRQVRPCLSCQEGCMGRLAAYAQISCAVNPACGRENEYGIAPALHKKQIWIVGGGVAGMEAARVSALRGHEVTLFEKSSNLGGNLIPGGAPSFKEDDHALIRWYELQLKMLGVHVRVNTAVSPEELRQSPADEIILATGSKPKMLSVPGAELLAAEEVLTGKREPGTSTIIIGGGLVGCETALWLKKEKGTKVTIVELQPDILSVGGPLCSANSDMLRDLLAYHGVEILTGSCVTGKSAEGCAVTTPQGEKAIAADTVICAVGYASEKSLYEQVREEMPFVHLLGDAEQVSNIMYAVWNAYELARNL</sequence>